<evidence type="ECO:0000313" key="12">
    <source>
        <dbReference type="EMBL" id="QWG08404.1"/>
    </source>
</evidence>
<evidence type="ECO:0000256" key="9">
    <source>
        <dbReference type="ARBA" id="ARBA00023235"/>
    </source>
</evidence>
<evidence type="ECO:0000313" key="13">
    <source>
        <dbReference type="Proteomes" id="UP000682802"/>
    </source>
</evidence>
<dbReference type="RefSeq" id="WP_144072322.1">
    <property type="nucleotide sequence ID" value="NZ_CP076128.1"/>
</dbReference>
<sequence>MEEVILVDEQDNPVGKMEKLQAHVEGLLHRAFSIFIFNENGDLLLQQRALSKYHSGGLWTNSCCSHPRVNETLNFATERRLQEELGFTTQVIEIDSILYKAAFGNGLIEHEFDYIFIGEYNGQINFNPEEVEQVQFISRKDLDQWLIDKPSDFTAWFPLCWEKVKNELDKNSRAIA</sequence>
<gene>
    <name evidence="12" type="primary">idi</name>
    <name evidence="12" type="ORF">KM029_05575</name>
</gene>
<dbReference type="GO" id="GO:0004452">
    <property type="term" value="F:isopentenyl-diphosphate delta-isomerase activity"/>
    <property type="evidence" value="ECO:0007669"/>
    <property type="project" value="UniProtKB-EC"/>
</dbReference>
<dbReference type="Gene3D" id="3.90.79.10">
    <property type="entry name" value="Nucleoside Triphosphate Pyrophosphohydrolase"/>
    <property type="match status" value="1"/>
</dbReference>
<keyword evidence="13" id="KW-1185">Reference proteome</keyword>
<dbReference type="InterPro" id="IPR000086">
    <property type="entry name" value="NUDIX_hydrolase_dom"/>
</dbReference>
<keyword evidence="7" id="KW-0464">Manganese</keyword>
<dbReference type="InterPro" id="IPR011876">
    <property type="entry name" value="IsopentenylPP_isomerase_typ1"/>
</dbReference>
<evidence type="ECO:0000256" key="3">
    <source>
        <dbReference type="ARBA" id="ARBA00012057"/>
    </source>
</evidence>
<dbReference type="CDD" id="cd02885">
    <property type="entry name" value="NUDIX_IPP_Isomerase"/>
    <property type="match status" value="1"/>
</dbReference>
<evidence type="ECO:0000256" key="2">
    <source>
        <dbReference type="ARBA" id="ARBA00007579"/>
    </source>
</evidence>
<keyword evidence="8" id="KW-0414">Isoprene biosynthesis</keyword>
<proteinExistence type="inferred from homology"/>
<name>A0ABX8GYA6_9BACT</name>
<dbReference type="EMBL" id="CP076128">
    <property type="protein sequence ID" value="QWG08404.1"/>
    <property type="molecule type" value="Genomic_DNA"/>
</dbReference>
<comment type="pathway">
    <text evidence="1">Isoprenoid biosynthesis; dimethylallyl diphosphate biosynthesis; dimethylallyl diphosphate from isopentenyl diphosphate: step 1/1.</text>
</comment>
<keyword evidence="4" id="KW-0963">Cytoplasm</keyword>
<dbReference type="PANTHER" id="PTHR10885:SF0">
    <property type="entry name" value="ISOPENTENYL-DIPHOSPHATE DELTA-ISOMERASE"/>
    <property type="match status" value="1"/>
</dbReference>
<keyword evidence="6" id="KW-0460">Magnesium</keyword>
<dbReference type="NCBIfam" id="TIGR02150">
    <property type="entry name" value="IPP_isom_1"/>
    <property type="match status" value="1"/>
</dbReference>
<dbReference type="Proteomes" id="UP000682802">
    <property type="component" value="Chromosome 1"/>
</dbReference>
<evidence type="ECO:0000256" key="1">
    <source>
        <dbReference type="ARBA" id="ARBA00004826"/>
    </source>
</evidence>
<feature type="domain" description="Nudix hydrolase" evidence="11">
    <location>
        <begin position="27"/>
        <end position="159"/>
    </location>
</feature>
<organism evidence="12 13">
    <name type="scientific">Flammeovirga kamogawensis</name>
    <dbReference type="NCBI Taxonomy" id="373891"/>
    <lineage>
        <taxon>Bacteria</taxon>
        <taxon>Pseudomonadati</taxon>
        <taxon>Bacteroidota</taxon>
        <taxon>Cytophagia</taxon>
        <taxon>Cytophagales</taxon>
        <taxon>Flammeovirgaceae</taxon>
        <taxon>Flammeovirga</taxon>
    </lineage>
</organism>
<protein>
    <recommendedName>
        <fullName evidence="3 10">Isopentenyl-diphosphate delta-isomerase</fullName>
        <ecNumber evidence="3 10">5.3.3.2</ecNumber>
    </recommendedName>
</protein>
<dbReference type="HAMAP" id="MF_00202">
    <property type="entry name" value="Idi"/>
    <property type="match status" value="1"/>
</dbReference>
<dbReference type="EC" id="5.3.3.2" evidence="3 10"/>
<evidence type="ECO:0000256" key="7">
    <source>
        <dbReference type="ARBA" id="ARBA00023211"/>
    </source>
</evidence>
<accession>A0ABX8GYA6</accession>
<evidence type="ECO:0000256" key="4">
    <source>
        <dbReference type="ARBA" id="ARBA00022490"/>
    </source>
</evidence>
<dbReference type="Pfam" id="PF00293">
    <property type="entry name" value="NUDIX"/>
    <property type="match status" value="1"/>
</dbReference>
<dbReference type="SUPFAM" id="SSF55811">
    <property type="entry name" value="Nudix"/>
    <property type="match status" value="1"/>
</dbReference>
<evidence type="ECO:0000256" key="5">
    <source>
        <dbReference type="ARBA" id="ARBA00022723"/>
    </source>
</evidence>
<dbReference type="PANTHER" id="PTHR10885">
    <property type="entry name" value="ISOPENTENYL-DIPHOSPHATE DELTA-ISOMERASE"/>
    <property type="match status" value="1"/>
</dbReference>
<reference evidence="12 13" key="1">
    <citation type="submission" date="2021-05" db="EMBL/GenBank/DDBJ databases">
        <title>Comparative genomic studies on the polysaccharide-degrading batcterial strains of the Flammeovirga genus.</title>
        <authorList>
            <person name="Zewei F."/>
            <person name="Zheng Z."/>
            <person name="Yu L."/>
            <person name="Ruyue G."/>
            <person name="Yanhong M."/>
            <person name="Yuanyuan C."/>
            <person name="Jingyan G."/>
            <person name="Wenjun H."/>
        </authorList>
    </citation>
    <scope>NUCLEOTIDE SEQUENCE [LARGE SCALE GENOMIC DNA]</scope>
    <source>
        <strain evidence="12 13">YS10</strain>
    </source>
</reference>
<evidence type="ECO:0000256" key="6">
    <source>
        <dbReference type="ARBA" id="ARBA00022842"/>
    </source>
</evidence>
<comment type="similarity">
    <text evidence="2">Belongs to the IPP isomerase type 1 family.</text>
</comment>
<dbReference type="NCBIfam" id="NF002995">
    <property type="entry name" value="PRK03759.1"/>
    <property type="match status" value="1"/>
</dbReference>
<keyword evidence="9 12" id="KW-0413">Isomerase</keyword>
<evidence type="ECO:0000259" key="11">
    <source>
        <dbReference type="PROSITE" id="PS51462"/>
    </source>
</evidence>
<evidence type="ECO:0000256" key="10">
    <source>
        <dbReference type="NCBIfam" id="TIGR02150"/>
    </source>
</evidence>
<dbReference type="PROSITE" id="PS51462">
    <property type="entry name" value="NUDIX"/>
    <property type="match status" value="1"/>
</dbReference>
<keyword evidence="5" id="KW-0479">Metal-binding</keyword>
<dbReference type="PIRSF" id="PIRSF018427">
    <property type="entry name" value="Isopntndiph_ism"/>
    <property type="match status" value="1"/>
</dbReference>
<dbReference type="InterPro" id="IPR015797">
    <property type="entry name" value="NUDIX_hydrolase-like_dom_sf"/>
</dbReference>
<evidence type="ECO:0000256" key="8">
    <source>
        <dbReference type="ARBA" id="ARBA00023229"/>
    </source>
</evidence>
<dbReference type="InterPro" id="IPR056375">
    <property type="entry name" value="Idi_bact"/>
</dbReference>